<dbReference type="InterPro" id="IPR039910">
    <property type="entry name" value="D15-like"/>
</dbReference>
<dbReference type="GO" id="GO:1990063">
    <property type="term" value="C:Bam protein complex"/>
    <property type="evidence" value="ECO:0007669"/>
    <property type="project" value="TreeGrafter"/>
</dbReference>
<dbReference type="RefSeq" id="WP_171588702.1">
    <property type="nucleotide sequence ID" value="NZ_JABGBO010000005.1"/>
</dbReference>
<reference evidence="9 10" key="1">
    <citation type="submission" date="2020-05" db="EMBL/GenBank/DDBJ databases">
        <authorList>
            <person name="Niu N."/>
        </authorList>
    </citation>
    <scope>NUCLEOTIDE SEQUENCE [LARGE SCALE GENOMIC DNA]</scope>
    <source>
        <strain evidence="9 10">LMG10982</strain>
    </source>
</reference>
<accession>A0A7Y4L9Z1</accession>
<organism evidence="9 10">
    <name type="scientific">Pelistega europaea</name>
    <dbReference type="NCBI Taxonomy" id="106147"/>
    <lineage>
        <taxon>Bacteria</taxon>
        <taxon>Pseudomonadati</taxon>
        <taxon>Pseudomonadota</taxon>
        <taxon>Betaproteobacteria</taxon>
        <taxon>Burkholderiales</taxon>
        <taxon>Alcaligenaceae</taxon>
        <taxon>Pelistega</taxon>
    </lineage>
</organism>
<dbReference type="AlphaFoldDB" id="A0A7Y4L9Z1"/>
<protein>
    <submittedName>
        <fullName evidence="9">BamA/TamA family outer membrane protein</fullName>
    </submittedName>
</protein>
<dbReference type="PANTHER" id="PTHR12815:SF23">
    <property type="entry name" value="OUTER MEMBRANE PROTEIN ASSEMBLY FACTOR BAMA"/>
    <property type="match status" value="1"/>
</dbReference>
<dbReference type="Pfam" id="PF07244">
    <property type="entry name" value="POTRA"/>
    <property type="match status" value="1"/>
</dbReference>
<dbReference type="InterPro" id="IPR010827">
    <property type="entry name" value="BamA/TamA_POTRA"/>
</dbReference>
<dbReference type="GO" id="GO:0051205">
    <property type="term" value="P:protein insertion into membrane"/>
    <property type="evidence" value="ECO:0007669"/>
    <property type="project" value="TreeGrafter"/>
</dbReference>
<evidence type="ECO:0000256" key="5">
    <source>
        <dbReference type="SAM" id="MobiDB-lite"/>
    </source>
</evidence>
<feature type="domain" description="POTRA" evidence="8">
    <location>
        <begin position="19"/>
        <end position="98"/>
    </location>
</feature>
<dbReference type="PANTHER" id="PTHR12815">
    <property type="entry name" value="SORTING AND ASSEMBLY MACHINERY SAMM50 PROTEIN FAMILY MEMBER"/>
    <property type="match status" value="1"/>
</dbReference>
<evidence type="ECO:0000256" key="1">
    <source>
        <dbReference type="ARBA" id="ARBA00004370"/>
    </source>
</evidence>
<evidence type="ECO:0000259" key="7">
    <source>
        <dbReference type="Pfam" id="PF01103"/>
    </source>
</evidence>
<evidence type="ECO:0000256" key="4">
    <source>
        <dbReference type="ARBA" id="ARBA00023136"/>
    </source>
</evidence>
<feature type="chain" id="PRO_5031290486" evidence="6">
    <location>
        <begin position="19"/>
        <end position="513"/>
    </location>
</feature>
<dbReference type="Proteomes" id="UP000541421">
    <property type="component" value="Unassembled WGS sequence"/>
</dbReference>
<keyword evidence="4" id="KW-0472">Membrane</keyword>
<dbReference type="Gene3D" id="2.40.160.50">
    <property type="entry name" value="membrane protein fhac: a member of the omp85/tpsb transporter family"/>
    <property type="match status" value="1"/>
</dbReference>
<comment type="caution">
    <text evidence="9">The sequence shown here is derived from an EMBL/GenBank/DDBJ whole genome shotgun (WGS) entry which is preliminary data.</text>
</comment>
<evidence type="ECO:0000256" key="3">
    <source>
        <dbReference type="ARBA" id="ARBA00022729"/>
    </source>
</evidence>
<keyword evidence="2" id="KW-0812">Transmembrane</keyword>
<feature type="signal peptide" evidence="6">
    <location>
        <begin position="1"/>
        <end position="18"/>
    </location>
</feature>
<sequence>MKKLFLLSLLSASAQAGAVTISDVGIEGNSSIPEDALMLNLNANGLVKGQTFDADRLALFRQQVLDHYHYLRHEKAKVDTHVEHLANQQVKITISIDEQPPELQQTARVADPYDADIYTDETEASSMSETDDPDEISGQDDGPEGNISLGVGYGIKGAHAKITAIKRKFLGTDASVRVSGLHNKYETIADLSYSKPRIFKSNVRFDGNLFFEDFDNGRSRTLAEYQRQSYGLGLRFTLPIDQNSSSYAGIRYTHNRIKTSRPEYYSALYLASIKENAWKFDTDEVDLLFGWKYDGLNKKFLPTKGIGMTLDGTISAPGSDSKYYKFVADIQGFYPLNQAQTWVIGAKATAGYANGIDENTMPFYQNFIGGGIGSIRGFAYGSIGPRAVYAKQSFTGVPTNARLYTETSDRVIGGNAMAGGSIELIVPSFYMPEKFKNTVRTSIFVDALSVWNTRNSHPLTNNDSFANNIRASGGVSVQWKFPMGVLAVSYAIPFKKQVGDRQERFQINLSGSF</sequence>
<proteinExistence type="predicted"/>
<gene>
    <name evidence="9" type="ORF">HKX40_06225</name>
</gene>
<name>A0A7Y4L9Z1_9BURK</name>
<evidence type="ECO:0000313" key="10">
    <source>
        <dbReference type="Proteomes" id="UP000541421"/>
    </source>
</evidence>
<dbReference type="Gene3D" id="3.10.20.310">
    <property type="entry name" value="membrane protein fhac"/>
    <property type="match status" value="1"/>
</dbReference>
<keyword evidence="3 6" id="KW-0732">Signal</keyword>
<feature type="domain" description="Bacterial surface antigen (D15)" evidence="7">
    <location>
        <begin position="169"/>
        <end position="513"/>
    </location>
</feature>
<keyword evidence="2" id="KW-1134">Transmembrane beta strand</keyword>
<dbReference type="Pfam" id="PF01103">
    <property type="entry name" value="Omp85"/>
    <property type="match status" value="1"/>
</dbReference>
<comment type="subcellular location">
    <subcellularLocation>
        <location evidence="1">Membrane</location>
    </subcellularLocation>
</comment>
<evidence type="ECO:0000256" key="2">
    <source>
        <dbReference type="ARBA" id="ARBA00022452"/>
    </source>
</evidence>
<feature type="region of interest" description="Disordered" evidence="5">
    <location>
        <begin position="122"/>
        <end position="143"/>
    </location>
</feature>
<evidence type="ECO:0000259" key="8">
    <source>
        <dbReference type="Pfam" id="PF07244"/>
    </source>
</evidence>
<dbReference type="InterPro" id="IPR000184">
    <property type="entry name" value="Bac_surfAg_D15"/>
</dbReference>
<keyword evidence="10" id="KW-1185">Reference proteome</keyword>
<evidence type="ECO:0000256" key="6">
    <source>
        <dbReference type="SAM" id="SignalP"/>
    </source>
</evidence>
<dbReference type="GO" id="GO:0043165">
    <property type="term" value="P:Gram-negative-bacterium-type cell outer membrane assembly"/>
    <property type="evidence" value="ECO:0007669"/>
    <property type="project" value="TreeGrafter"/>
</dbReference>
<dbReference type="EMBL" id="JABGBO010000005">
    <property type="protein sequence ID" value="NOL49729.1"/>
    <property type="molecule type" value="Genomic_DNA"/>
</dbReference>
<evidence type="ECO:0000313" key="9">
    <source>
        <dbReference type="EMBL" id="NOL49729.1"/>
    </source>
</evidence>